<name>A0A1M5BG06_9SPHI</name>
<reference evidence="2" key="1">
    <citation type="submission" date="2016-11" db="EMBL/GenBank/DDBJ databases">
        <authorList>
            <person name="Varghese N."/>
            <person name="Submissions S."/>
        </authorList>
    </citation>
    <scope>NUCLEOTIDE SEQUENCE [LARGE SCALE GENOMIC DNA]</scope>
    <source>
        <strain evidence="2">DSM 16990</strain>
    </source>
</reference>
<evidence type="ECO:0000313" key="2">
    <source>
        <dbReference type="Proteomes" id="UP000184287"/>
    </source>
</evidence>
<dbReference type="AlphaFoldDB" id="A0A1M5BG06"/>
<sequence length="50" mass="5794">MKYNLDVLNDKEVEYLCKDLLDTYYKVDFQLFKAGKDGGIDTQQKSEVDG</sequence>
<accession>A0A1M5BG06</accession>
<organism evidence="1 2">
    <name type="scientific">Pedobacter caeni</name>
    <dbReference type="NCBI Taxonomy" id="288992"/>
    <lineage>
        <taxon>Bacteria</taxon>
        <taxon>Pseudomonadati</taxon>
        <taxon>Bacteroidota</taxon>
        <taxon>Sphingobacteriia</taxon>
        <taxon>Sphingobacteriales</taxon>
        <taxon>Sphingobacteriaceae</taxon>
        <taxon>Pedobacter</taxon>
    </lineage>
</organism>
<proteinExistence type="predicted"/>
<protein>
    <submittedName>
        <fullName evidence="1">Uncharacterized protein</fullName>
    </submittedName>
</protein>
<gene>
    <name evidence="1" type="ORF">SAMN04488522_1021182</name>
</gene>
<keyword evidence="2" id="KW-1185">Reference proteome</keyword>
<dbReference type="EMBL" id="FQUQ01000002">
    <property type="protein sequence ID" value="SHF41493.1"/>
    <property type="molecule type" value="Genomic_DNA"/>
</dbReference>
<dbReference type="Proteomes" id="UP000184287">
    <property type="component" value="Unassembled WGS sequence"/>
</dbReference>
<evidence type="ECO:0000313" key="1">
    <source>
        <dbReference type="EMBL" id="SHF41493.1"/>
    </source>
</evidence>